<dbReference type="Pfam" id="PF12704">
    <property type="entry name" value="MacB_PCD"/>
    <property type="match status" value="2"/>
</dbReference>
<gene>
    <name evidence="9" type="ORF">GJJ30_09450</name>
</gene>
<evidence type="ECO:0000256" key="5">
    <source>
        <dbReference type="ARBA" id="ARBA00023136"/>
    </source>
</evidence>
<evidence type="ECO:0000256" key="2">
    <source>
        <dbReference type="ARBA" id="ARBA00022475"/>
    </source>
</evidence>
<keyword evidence="2" id="KW-1003">Cell membrane</keyword>
<evidence type="ECO:0000259" key="8">
    <source>
        <dbReference type="Pfam" id="PF12704"/>
    </source>
</evidence>
<dbReference type="InterPro" id="IPR025857">
    <property type="entry name" value="MacB_PCD"/>
</dbReference>
<feature type="transmembrane region" description="Helical" evidence="6">
    <location>
        <begin position="292"/>
        <end position="314"/>
    </location>
</feature>
<feature type="domain" description="ABC3 transporter permease C-terminal" evidence="7">
    <location>
        <begin position="298"/>
        <end position="411"/>
    </location>
</feature>
<name>A0A7K0EI44_9BACT</name>
<dbReference type="EMBL" id="WJXZ01000004">
    <property type="protein sequence ID" value="MRS61510.1"/>
    <property type="molecule type" value="Genomic_DNA"/>
</dbReference>
<feature type="transmembrane region" description="Helical" evidence="6">
    <location>
        <begin position="349"/>
        <end position="369"/>
    </location>
</feature>
<feature type="domain" description="MacB-like periplasmic core" evidence="8">
    <location>
        <begin position="20"/>
        <end position="233"/>
    </location>
</feature>
<accession>A0A7K0EI44</accession>
<dbReference type="OrthoDB" id="5933722at2"/>
<feature type="transmembrane region" description="Helical" evidence="6">
    <location>
        <begin position="734"/>
        <end position="753"/>
    </location>
</feature>
<dbReference type="InterPro" id="IPR050250">
    <property type="entry name" value="Macrolide_Exporter_MacB"/>
</dbReference>
<evidence type="ECO:0000256" key="4">
    <source>
        <dbReference type="ARBA" id="ARBA00022989"/>
    </source>
</evidence>
<feature type="transmembrane region" description="Helical" evidence="6">
    <location>
        <begin position="682"/>
        <end position="706"/>
    </location>
</feature>
<keyword evidence="10" id="KW-1185">Reference proteome</keyword>
<dbReference type="PROSITE" id="PS51257">
    <property type="entry name" value="PROKAR_LIPOPROTEIN"/>
    <property type="match status" value="1"/>
</dbReference>
<evidence type="ECO:0000259" key="7">
    <source>
        <dbReference type="Pfam" id="PF02687"/>
    </source>
</evidence>
<dbReference type="GO" id="GO:0022857">
    <property type="term" value="F:transmembrane transporter activity"/>
    <property type="evidence" value="ECO:0007669"/>
    <property type="project" value="TreeGrafter"/>
</dbReference>
<evidence type="ECO:0000256" key="1">
    <source>
        <dbReference type="ARBA" id="ARBA00004651"/>
    </source>
</evidence>
<feature type="transmembrane region" description="Helical" evidence="6">
    <location>
        <begin position="768"/>
        <end position="788"/>
    </location>
</feature>
<keyword evidence="4 6" id="KW-1133">Transmembrane helix</keyword>
<dbReference type="Proteomes" id="UP000441754">
    <property type="component" value="Unassembled WGS sequence"/>
</dbReference>
<organism evidence="9 10">
    <name type="scientific">Larkinella terrae</name>
    <dbReference type="NCBI Taxonomy" id="2025311"/>
    <lineage>
        <taxon>Bacteria</taxon>
        <taxon>Pseudomonadati</taxon>
        <taxon>Bacteroidota</taxon>
        <taxon>Cytophagia</taxon>
        <taxon>Cytophagales</taxon>
        <taxon>Spirosomataceae</taxon>
        <taxon>Larkinella</taxon>
    </lineage>
</organism>
<dbReference type="Pfam" id="PF02687">
    <property type="entry name" value="FtsX"/>
    <property type="match status" value="2"/>
</dbReference>
<feature type="transmembrane region" description="Helical" evidence="6">
    <location>
        <begin position="389"/>
        <end position="413"/>
    </location>
</feature>
<dbReference type="GO" id="GO:0005886">
    <property type="term" value="C:plasma membrane"/>
    <property type="evidence" value="ECO:0007669"/>
    <property type="project" value="UniProtKB-SubCell"/>
</dbReference>
<proteinExistence type="predicted"/>
<keyword evidence="5 6" id="KW-0472">Membrane</keyword>
<dbReference type="PANTHER" id="PTHR30572">
    <property type="entry name" value="MEMBRANE COMPONENT OF TRANSPORTER-RELATED"/>
    <property type="match status" value="1"/>
</dbReference>
<feature type="transmembrane region" description="Helical" evidence="6">
    <location>
        <begin position="21"/>
        <end position="42"/>
    </location>
</feature>
<evidence type="ECO:0000313" key="9">
    <source>
        <dbReference type="EMBL" id="MRS61510.1"/>
    </source>
</evidence>
<feature type="domain" description="ABC3 transporter permease C-terminal" evidence="7">
    <location>
        <begin position="685"/>
        <end position="798"/>
    </location>
</feature>
<comment type="subcellular location">
    <subcellularLocation>
        <location evidence="1">Cell membrane</location>
        <topology evidence="1">Multi-pass membrane protein</topology>
    </subcellularLocation>
</comment>
<comment type="caution">
    <text evidence="9">The sequence shown here is derived from an EMBL/GenBank/DDBJ whole genome shotgun (WGS) entry which is preliminary data.</text>
</comment>
<reference evidence="9 10" key="1">
    <citation type="journal article" date="2018" name="Antonie Van Leeuwenhoek">
        <title>Larkinella terrae sp. nov., isolated from soil on Jeju Island, South Korea.</title>
        <authorList>
            <person name="Ten L.N."/>
            <person name="Jeon J."/>
            <person name="Park S.J."/>
            <person name="Park S."/>
            <person name="Lee S.Y."/>
            <person name="Kim M.K."/>
            <person name="Jung H.Y."/>
        </authorList>
    </citation>
    <scope>NUCLEOTIDE SEQUENCE [LARGE SCALE GENOMIC DNA]</scope>
    <source>
        <strain evidence="9 10">KCTC 52001</strain>
    </source>
</reference>
<feature type="transmembrane region" description="Helical" evidence="6">
    <location>
        <begin position="434"/>
        <end position="455"/>
    </location>
</feature>
<evidence type="ECO:0000313" key="10">
    <source>
        <dbReference type="Proteomes" id="UP000441754"/>
    </source>
</evidence>
<dbReference type="AlphaFoldDB" id="A0A7K0EI44"/>
<protein>
    <submittedName>
        <fullName evidence="9">FtsX-like permease family protein</fullName>
    </submittedName>
</protein>
<keyword evidence="3 6" id="KW-0812">Transmembrane</keyword>
<feature type="domain" description="MacB-like periplasmic core" evidence="8">
    <location>
        <begin position="445"/>
        <end position="609"/>
    </location>
</feature>
<sequence>MIQNYLKIAWRNVRNQPALSFLNVFGLALGLASCLLITLYVVDELSYDRFHKKADRIYRVDIDAVFGGTEQRLTQVGDPIGPTLQKDYPQVEAYVRFYNVNASKLVRNGQEIIDERRSVHADPTLFDVFTFPALYGNTKTALDAPNSVVITESTARRYFGTPDAVGKPLEVNRSLYTITAVIRDMPQNSHFHFDFIFPMKAVTYDWGNFLTSNFQTYVVLKEGVHYQEFNRNFAQVIERYFFPQAQQHMKMSSAEDFNRGGNKLVFALFPLTDIHLRSDRQDELEANGNIQFVYIFSAIALFVLLIACVNFMNLSTARSAKRAREVGIRKTMGTNRPALIGQFLTESTLTVFFSLLLALGITAAGMPFFNELAAKSLSVNQLFMFPVLPVLLLIPLVVGLLAGSYPAFFLSGFKPVAVLKGSIGSGFRKSNFRNALVVFQFATSVMLIIGTLIIYRQLNYIQTRDIGFNKQQVLIVNGTHALGSNIEPFKNELLTLPNVVAGTLSGFLPVSSSARNGLTLSKVPVSSPDNMFDTQNWFVDYDYLKTMGMTLTQGRNFSKDFGSDASAVVINESLAKLLGYQNPVGQKIYPVSNGTATPFTIIGVVKDFNYESLRQTVSPLLFSLRSNTELASFRVNTQDLPKLLQQVEAVWKKFPTGAQFSYRFMDEAFDTMYRAEQRVGQIALTFAGLAILIACLGLFGLATYMAEQRTKEIGIRKVLGASAGGIVTLLSRDFLKLVLIAILVASPVAWYVMNRWLQEFAYKINMEWWVFAVAGLLAIGIALLTVSFQSIKAALMNPVKSLRSE</sequence>
<evidence type="ECO:0000256" key="3">
    <source>
        <dbReference type="ARBA" id="ARBA00022692"/>
    </source>
</evidence>
<evidence type="ECO:0000256" key="6">
    <source>
        <dbReference type="SAM" id="Phobius"/>
    </source>
</evidence>
<dbReference type="PANTHER" id="PTHR30572:SF18">
    <property type="entry name" value="ABC-TYPE MACROLIDE FAMILY EXPORT SYSTEM PERMEASE COMPONENT 2"/>
    <property type="match status" value="1"/>
</dbReference>
<dbReference type="InterPro" id="IPR003838">
    <property type="entry name" value="ABC3_permease_C"/>
</dbReference>